<keyword evidence="3" id="KW-1185">Reference proteome</keyword>
<sequence>MNAIDWTVWNLNEVRRRSIKVWQSIPEDKLNWKPDENAMTCFEMIRHVLDSEYYYFLALQNRGSLPSYESPFEGRGFVSVQEELDFAEAYREEFMAYVEQLTESDLAIVQIDRSESGYVRSLGDMLLRIAYHEAVHTGQLLDYLRTADVERVRVWD</sequence>
<evidence type="ECO:0000313" key="3">
    <source>
        <dbReference type="Proteomes" id="UP000679498"/>
    </source>
</evidence>
<organism evidence="2 3">
    <name type="scientific">Exiguobacterium acetylicum</name>
    <name type="common">Brevibacterium acetylicum</name>
    <dbReference type="NCBI Taxonomy" id="41170"/>
    <lineage>
        <taxon>Bacteria</taxon>
        <taxon>Bacillati</taxon>
        <taxon>Bacillota</taxon>
        <taxon>Bacilli</taxon>
        <taxon>Bacillales</taxon>
        <taxon>Bacillales Family XII. Incertae Sedis</taxon>
        <taxon>Exiguobacterium</taxon>
    </lineage>
</organism>
<evidence type="ECO:0000259" key="1">
    <source>
        <dbReference type="Pfam" id="PF12867"/>
    </source>
</evidence>
<dbReference type="GeneID" id="88811430"/>
<accession>A0ABX8GCR8</accession>
<gene>
    <name evidence="2" type="ORF">KKI46_07070</name>
</gene>
<dbReference type="InterPro" id="IPR034660">
    <property type="entry name" value="DinB/YfiT-like"/>
</dbReference>
<proteinExistence type="predicted"/>
<dbReference type="SUPFAM" id="SSF109854">
    <property type="entry name" value="DinB/YfiT-like putative metalloenzymes"/>
    <property type="match status" value="1"/>
</dbReference>
<dbReference type="Proteomes" id="UP000679498">
    <property type="component" value="Chromosome"/>
</dbReference>
<feature type="domain" description="DinB-like" evidence="1">
    <location>
        <begin position="11"/>
        <end position="140"/>
    </location>
</feature>
<dbReference type="EMBL" id="CP075897">
    <property type="protein sequence ID" value="QWB31400.1"/>
    <property type="molecule type" value="Genomic_DNA"/>
</dbReference>
<dbReference type="Pfam" id="PF12867">
    <property type="entry name" value="DinB_2"/>
    <property type="match status" value="1"/>
</dbReference>
<dbReference type="Gene3D" id="1.20.120.450">
    <property type="entry name" value="dinb family like domain"/>
    <property type="match status" value="1"/>
</dbReference>
<reference evidence="2 3" key="1">
    <citation type="submission" date="2021-05" db="EMBL/GenBank/DDBJ databases">
        <title>Biocontrol using Exiguobacterium acetylicum SI17 against litchi downy blight caused by Peronophythora litchii.</title>
        <authorList>
            <person name="Zheng L."/>
        </authorList>
    </citation>
    <scope>NUCLEOTIDE SEQUENCE [LARGE SCALE GENOMIC DNA]</scope>
    <source>
        <strain evidence="2 3">SI17</strain>
    </source>
</reference>
<evidence type="ECO:0000313" key="2">
    <source>
        <dbReference type="EMBL" id="QWB31400.1"/>
    </source>
</evidence>
<protein>
    <submittedName>
        <fullName evidence="2">DinB family protein</fullName>
    </submittedName>
</protein>
<dbReference type="RefSeq" id="WP_069940495.1">
    <property type="nucleotide sequence ID" value="NZ_CP075897.1"/>
</dbReference>
<name>A0ABX8GCR8_EXIAC</name>
<dbReference type="InterPro" id="IPR024775">
    <property type="entry name" value="DinB-like"/>
</dbReference>